<dbReference type="SUPFAM" id="SSF88713">
    <property type="entry name" value="Glycoside hydrolase/deacetylase"/>
    <property type="match status" value="1"/>
</dbReference>
<evidence type="ECO:0000313" key="11">
    <source>
        <dbReference type="Proteomes" id="UP000811619"/>
    </source>
</evidence>
<feature type="domain" description="Glycoside hydrolase family 38 central" evidence="9">
    <location>
        <begin position="776"/>
        <end position="855"/>
    </location>
</feature>
<organism evidence="10 11">
    <name type="scientific">Claviceps africana</name>
    <dbReference type="NCBI Taxonomy" id="83212"/>
    <lineage>
        <taxon>Eukaryota</taxon>
        <taxon>Fungi</taxon>
        <taxon>Dikarya</taxon>
        <taxon>Ascomycota</taxon>
        <taxon>Pezizomycotina</taxon>
        <taxon>Sordariomycetes</taxon>
        <taxon>Hypocreomycetidae</taxon>
        <taxon>Hypocreales</taxon>
        <taxon>Clavicipitaceae</taxon>
        <taxon>Claviceps</taxon>
    </lineage>
</organism>
<accession>A0A8K0NFA1</accession>
<keyword evidence="5" id="KW-0378">Hydrolase</keyword>
<dbReference type="FunFam" id="1.20.1270.50:FF:000004">
    <property type="entry name" value="alpha-mannosidase 2C1 isoform X1"/>
    <property type="match status" value="1"/>
</dbReference>
<dbReference type="FunFam" id="3.20.110.10:FF:000002">
    <property type="entry name" value="alpha-mannosidase 2C1 isoform X1"/>
    <property type="match status" value="1"/>
</dbReference>
<reference evidence="10" key="1">
    <citation type="journal article" date="2020" name="bioRxiv">
        <title>Whole genome comparisons of ergot fungi reveals the divergence and evolution of species within the genus Claviceps are the result of varying mechanisms driving genome evolution and host range expansion.</title>
        <authorList>
            <person name="Wyka S.A."/>
            <person name="Mondo S.J."/>
            <person name="Liu M."/>
            <person name="Dettman J."/>
            <person name="Nalam V."/>
            <person name="Broders K.D."/>
        </authorList>
    </citation>
    <scope>NUCLEOTIDE SEQUENCE</scope>
    <source>
        <strain evidence="10">CCC 489</strain>
    </source>
</reference>
<dbReference type="OrthoDB" id="10261055at2759"/>
<dbReference type="GO" id="GO:0004559">
    <property type="term" value="F:alpha-mannosidase activity"/>
    <property type="evidence" value="ECO:0007669"/>
    <property type="project" value="UniProtKB-EC"/>
</dbReference>
<dbReference type="Pfam" id="PF17677">
    <property type="entry name" value="Glyco_hydro38C2"/>
    <property type="match status" value="1"/>
</dbReference>
<dbReference type="Gene3D" id="3.20.110.10">
    <property type="entry name" value="Glycoside hydrolase 38, N terminal domain"/>
    <property type="match status" value="1"/>
</dbReference>
<dbReference type="InterPro" id="IPR015341">
    <property type="entry name" value="Glyco_hydro_38_cen"/>
</dbReference>
<evidence type="ECO:0000256" key="7">
    <source>
        <dbReference type="ARBA" id="ARBA00054985"/>
    </source>
</evidence>
<dbReference type="InterPro" id="IPR011330">
    <property type="entry name" value="Glyco_hydro/deAcase_b/a-brl"/>
</dbReference>
<comment type="similarity">
    <text evidence="2">Belongs to the glycosyl hydrolase 38 family.</text>
</comment>
<evidence type="ECO:0000256" key="6">
    <source>
        <dbReference type="ARBA" id="ARBA00023295"/>
    </source>
</evidence>
<keyword evidence="6" id="KW-0326">Glycosidase</keyword>
<dbReference type="InterPro" id="IPR027291">
    <property type="entry name" value="Glyco_hydro_38_N_sf"/>
</dbReference>
<dbReference type="GO" id="GO:0046872">
    <property type="term" value="F:metal ion binding"/>
    <property type="evidence" value="ECO:0007669"/>
    <property type="project" value="UniProtKB-KW"/>
</dbReference>
<dbReference type="InterPro" id="IPR037094">
    <property type="entry name" value="Glyco_hydro_38_cen_sf"/>
</dbReference>
<evidence type="ECO:0000313" key="10">
    <source>
        <dbReference type="EMBL" id="KAG5913373.1"/>
    </source>
</evidence>
<evidence type="ECO:0000256" key="8">
    <source>
        <dbReference type="ARBA" id="ARBA00071615"/>
    </source>
</evidence>
<evidence type="ECO:0000256" key="4">
    <source>
        <dbReference type="ARBA" id="ARBA00022723"/>
    </source>
</evidence>
<evidence type="ECO:0000256" key="2">
    <source>
        <dbReference type="ARBA" id="ARBA00009792"/>
    </source>
</evidence>
<sequence>MAPNGPHPPPMTLDLSGLVSVEVGEGASAPRTAHPPSCRPLWAPVVPCDPPCSQWAASPEPAMVLRCEPSHHTAPHRTSPHHTSLVGFRAAGVQLACSCKQLQLTRRHVPPASAFLSPLSRLVRPALSIKPAAQNSKASSPTCQFASAALLQTRLFCVPAPDTGHWDAVPCATRACPTQPCTLWPCPMGSHPHITGSGQLLIRIRQLSNRSAPPAPGIVVESVNMGGGAHVRSKVSYPVLAQKPVGVPKASILKDRIEPFYKSGQYEKVNLLANLYNARFSGSPHVKIYVWSAPGQDRPSFEEATSHEFNESRVGAAFGPSWTTHWFRLHLTVPQEILHEELLILEWDANNEGLVWTDDGMPLQGLTGGGERIEWNIPDSFRDGKEHVIYIEMACNGMFGNAPGGKTSISPPDQNKYYALAKANITSVNVAARKLYFDMWELGDAARELPEDSAEQNHALTVAMRIINTFQVNNQDSILKCREIAQEILGPDVDSHKVYEVGKEPLVFGIGHCHIDSCWLWPFAETKRKVARSWSSQCDLMDRYPEAHFACSQAQQYKWLKQLYPRAFERVKQKVHEGQFHPIGGSWVEHDTNMPCGESLVRQFFYGQRFFESEFGSRCRTFWLPDTFGYSSQLPQLCRLAGMDRFMTQKLSWNNINNFPHTTFMWVSPDGSQVMCHMPPSETYTAEADFGDLRRSISRHKTMRVDSSSLLVFGKGDGGGGPTWQHFEKLRRCAGISNTVGGIPKLKLGLGVDDFFQRLAPKAKDFPTWYGELYFELHRGTYTTQANNKKFNRKAEVLLRDIEQLATFVSIDNSKYAYPSADIDSMWEKVLLCQFHDCLPGSSIEMCYDESDKFYAEVFKTGEKLLKELYSFLGASLARPNCLHGSVVVNTLPWHRKEIVEVSRTEVGIACGNGHLLPLHPFKAPQGNRLDVTVTVNGDVYVLQNKQLRVVVEHGCITSLYDLAHDREIVEKGGKANKFVIFDDVPLFWEAWDVEVYHLDTRRELEYGQTRIHESKPHRVTLVTDVKISDKSSLKSFITLSAALGGEQSQVDCSCEVDWHENSKFLKVEFPVDIVNSEASYETAYSITKRPTHYNTSWDMAKFEVCCHKFADLSEHNYGVSILNDSKYGFATAGKLMRLSLLRAPKAPDEHADMGKHSIRWAILPHEGSLSSTTVRAAYAFNNPLKVLSAPRASAATMAGSGGPPIQLINKDGSNSLILDVIKRGHDDEDVSLREGLRVNRGRSIILRVYESLGGHSRGTIKTSYNVKYVSKTNILEDELEEVELGDGKFDIKLRPFEVATYKLQL</sequence>
<comment type="function">
    <text evidence="7">Degrades free oligosaccharides in the vacuole.</text>
</comment>
<dbReference type="InterPro" id="IPR054723">
    <property type="entry name" value="Ams1-like_N"/>
</dbReference>
<comment type="caution">
    <text evidence="10">The sequence shown here is derived from an EMBL/GenBank/DDBJ whole genome shotgun (WGS) entry which is preliminary data.</text>
</comment>
<dbReference type="InterPro" id="IPR000602">
    <property type="entry name" value="Glyco_hydro_38_N"/>
</dbReference>
<gene>
    <name evidence="10" type="ORF">E4U42_001241</name>
</gene>
<dbReference type="SUPFAM" id="SSF88688">
    <property type="entry name" value="Families 57/38 glycoside transferase middle domain"/>
    <property type="match status" value="1"/>
</dbReference>
<dbReference type="Gene3D" id="2.70.98.30">
    <property type="entry name" value="Golgi alpha-mannosidase II, domain 4"/>
    <property type="match status" value="1"/>
</dbReference>
<dbReference type="FunFam" id="2.70.98.30:FF:000001">
    <property type="entry name" value="alpha-mannosidase 2C1 isoform X2"/>
    <property type="match status" value="1"/>
</dbReference>
<dbReference type="InterPro" id="IPR028995">
    <property type="entry name" value="Glyco_hydro_57/38_cen_sf"/>
</dbReference>
<dbReference type="Pfam" id="PF22907">
    <property type="entry name" value="Ams1-like_1st"/>
    <property type="match status" value="1"/>
</dbReference>
<dbReference type="CDD" id="cd10812">
    <property type="entry name" value="GH38N_AMII_ScAms1_like"/>
    <property type="match status" value="1"/>
</dbReference>
<dbReference type="GO" id="GO:0030246">
    <property type="term" value="F:carbohydrate binding"/>
    <property type="evidence" value="ECO:0007669"/>
    <property type="project" value="InterPro"/>
</dbReference>
<keyword evidence="11" id="KW-1185">Reference proteome</keyword>
<proteinExistence type="inferred from homology"/>
<dbReference type="EMBL" id="SRPY01001350">
    <property type="protein sequence ID" value="KAG5913373.1"/>
    <property type="molecule type" value="Genomic_DNA"/>
</dbReference>
<name>A0A8K0NFA1_9HYPO</name>
<dbReference type="Proteomes" id="UP000811619">
    <property type="component" value="Unassembled WGS sequence"/>
</dbReference>
<dbReference type="Pfam" id="PF01074">
    <property type="entry name" value="Glyco_hydro_38N"/>
    <property type="match status" value="1"/>
</dbReference>
<dbReference type="Pfam" id="PF07748">
    <property type="entry name" value="Glyco_hydro_38C"/>
    <property type="match status" value="1"/>
</dbReference>
<evidence type="ECO:0000256" key="3">
    <source>
        <dbReference type="ARBA" id="ARBA00012752"/>
    </source>
</evidence>
<dbReference type="Pfam" id="PF09261">
    <property type="entry name" value="Alpha-mann_mid"/>
    <property type="match status" value="1"/>
</dbReference>
<dbReference type="InterPro" id="IPR011013">
    <property type="entry name" value="Gal_mutarotase_sf_dom"/>
</dbReference>
<evidence type="ECO:0000256" key="5">
    <source>
        <dbReference type="ARBA" id="ARBA00022801"/>
    </source>
</evidence>
<dbReference type="PANTHER" id="PTHR46017:SF1">
    <property type="entry name" value="ALPHA-MANNOSIDASE 2C1"/>
    <property type="match status" value="1"/>
</dbReference>
<dbReference type="GO" id="GO:0000329">
    <property type="term" value="C:fungal-type vacuole membrane"/>
    <property type="evidence" value="ECO:0007669"/>
    <property type="project" value="TreeGrafter"/>
</dbReference>
<dbReference type="PANTHER" id="PTHR46017">
    <property type="entry name" value="ALPHA-MANNOSIDASE 2C1"/>
    <property type="match status" value="1"/>
</dbReference>
<dbReference type="GO" id="GO:0009313">
    <property type="term" value="P:oligosaccharide catabolic process"/>
    <property type="evidence" value="ECO:0007669"/>
    <property type="project" value="TreeGrafter"/>
</dbReference>
<evidence type="ECO:0000256" key="1">
    <source>
        <dbReference type="ARBA" id="ARBA00000365"/>
    </source>
</evidence>
<dbReference type="EC" id="3.2.1.24" evidence="3"/>
<dbReference type="SMART" id="SM00872">
    <property type="entry name" value="Alpha-mann_mid"/>
    <property type="match status" value="1"/>
</dbReference>
<dbReference type="InterPro" id="IPR011682">
    <property type="entry name" value="Glyco_hydro_38_C"/>
</dbReference>
<dbReference type="GO" id="GO:0006013">
    <property type="term" value="P:mannose metabolic process"/>
    <property type="evidence" value="ECO:0007669"/>
    <property type="project" value="InterPro"/>
</dbReference>
<dbReference type="Gene3D" id="1.20.1270.50">
    <property type="entry name" value="Glycoside hydrolase family 38, central domain"/>
    <property type="match status" value="1"/>
</dbReference>
<comment type="catalytic activity">
    <reaction evidence="1">
        <text>Hydrolysis of terminal, non-reducing alpha-D-mannose residues in alpha-D-mannosides.</text>
        <dbReference type="EC" id="3.2.1.24"/>
    </reaction>
</comment>
<dbReference type="InterPro" id="IPR041147">
    <property type="entry name" value="GH38_C"/>
</dbReference>
<keyword evidence="4" id="KW-0479">Metal-binding</keyword>
<protein>
    <recommendedName>
        <fullName evidence="8">Alpha-mannosidase</fullName>
        <ecNumber evidence="3">3.2.1.24</ecNumber>
    </recommendedName>
</protein>
<evidence type="ECO:0000259" key="9">
    <source>
        <dbReference type="SMART" id="SM00872"/>
    </source>
</evidence>
<dbReference type="SUPFAM" id="SSF74650">
    <property type="entry name" value="Galactose mutarotase-like"/>
    <property type="match status" value="1"/>
</dbReference>